<dbReference type="Pfam" id="PF07690">
    <property type="entry name" value="MFS_1"/>
    <property type="match status" value="1"/>
</dbReference>
<gene>
    <name evidence="8" type="ORF">CONCODRAFT_78414</name>
</gene>
<dbReference type="Gene3D" id="1.20.1720.10">
    <property type="entry name" value="Multidrug resistance protein D"/>
    <property type="match status" value="1"/>
</dbReference>
<proteinExistence type="predicted"/>
<dbReference type="GO" id="GO:0005886">
    <property type="term" value="C:plasma membrane"/>
    <property type="evidence" value="ECO:0007669"/>
    <property type="project" value="TreeGrafter"/>
</dbReference>
<dbReference type="PRINTS" id="PR01036">
    <property type="entry name" value="TCRTETB"/>
</dbReference>
<feature type="transmembrane region" description="Helical" evidence="6">
    <location>
        <begin position="377"/>
        <end position="397"/>
    </location>
</feature>
<keyword evidence="9" id="KW-1185">Reference proteome</keyword>
<organism evidence="8 9">
    <name type="scientific">Conidiobolus coronatus (strain ATCC 28846 / CBS 209.66 / NRRL 28638)</name>
    <name type="common">Delacroixia coronata</name>
    <dbReference type="NCBI Taxonomy" id="796925"/>
    <lineage>
        <taxon>Eukaryota</taxon>
        <taxon>Fungi</taxon>
        <taxon>Fungi incertae sedis</taxon>
        <taxon>Zoopagomycota</taxon>
        <taxon>Entomophthoromycotina</taxon>
        <taxon>Entomophthoromycetes</taxon>
        <taxon>Entomophthorales</taxon>
        <taxon>Ancylistaceae</taxon>
        <taxon>Conidiobolus</taxon>
    </lineage>
</organism>
<name>A0A137P8E9_CONC2</name>
<keyword evidence="4 6" id="KW-1133">Transmembrane helix</keyword>
<feature type="transmembrane region" description="Helical" evidence="6">
    <location>
        <begin position="156"/>
        <end position="175"/>
    </location>
</feature>
<dbReference type="PROSITE" id="PS50850">
    <property type="entry name" value="MFS"/>
    <property type="match status" value="1"/>
</dbReference>
<feature type="transmembrane region" description="Helical" evidence="6">
    <location>
        <begin position="223"/>
        <end position="244"/>
    </location>
</feature>
<feature type="transmembrane region" description="Helical" evidence="6">
    <location>
        <begin position="473"/>
        <end position="492"/>
    </location>
</feature>
<evidence type="ECO:0000256" key="1">
    <source>
        <dbReference type="ARBA" id="ARBA00004127"/>
    </source>
</evidence>
<dbReference type="CDD" id="cd17502">
    <property type="entry name" value="MFS_Azr1_MDR_like"/>
    <property type="match status" value="1"/>
</dbReference>
<dbReference type="PANTHER" id="PTHR23501:SF191">
    <property type="entry name" value="VACUOLAR BASIC AMINO ACID TRANSPORTER 4"/>
    <property type="match status" value="1"/>
</dbReference>
<feature type="transmembrane region" description="Helical" evidence="6">
    <location>
        <begin position="404"/>
        <end position="428"/>
    </location>
</feature>
<feature type="transmembrane region" description="Helical" evidence="6">
    <location>
        <begin position="351"/>
        <end position="371"/>
    </location>
</feature>
<evidence type="ECO:0000259" key="7">
    <source>
        <dbReference type="PROSITE" id="PS50850"/>
    </source>
</evidence>
<evidence type="ECO:0000256" key="5">
    <source>
        <dbReference type="ARBA" id="ARBA00023136"/>
    </source>
</evidence>
<evidence type="ECO:0000256" key="3">
    <source>
        <dbReference type="ARBA" id="ARBA00022692"/>
    </source>
</evidence>
<keyword evidence="2" id="KW-0813">Transport</keyword>
<keyword evidence="3 6" id="KW-0812">Transmembrane</keyword>
<feature type="transmembrane region" description="Helical" evidence="6">
    <location>
        <begin position="322"/>
        <end position="339"/>
    </location>
</feature>
<dbReference type="GO" id="GO:0022857">
    <property type="term" value="F:transmembrane transporter activity"/>
    <property type="evidence" value="ECO:0007669"/>
    <property type="project" value="InterPro"/>
</dbReference>
<feature type="transmembrane region" description="Helical" evidence="6">
    <location>
        <begin position="31"/>
        <end position="48"/>
    </location>
</feature>
<dbReference type="EMBL" id="KQ964478">
    <property type="protein sequence ID" value="KXN71278.1"/>
    <property type="molecule type" value="Genomic_DNA"/>
</dbReference>
<dbReference type="InterPro" id="IPR020846">
    <property type="entry name" value="MFS_dom"/>
</dbReference>
<feature type="transmembrane region" description="Helical" evidence="6">
    <location>
        <begin position="132"/>
        <end position="149"/>
    </location>
</feature>
<dbReference type="Gene3D" id="1.20.1250.20">
    <property type="entry name" value="MFS general substrate transporter like domains"/>
    <property type="match status" value="1"/>
</dbReference>
<dbReference type="OMA" id="ELAMINW"/>
<evidence type="ECO:0000256" key="2">
    <source>
        <dbReference type="ARBA" id="ARBA00022448"/>
    </source>
</evidence>
<keyword evidence="5 6" id="KW-0472">Membrane</keyword>
<dbReference type="OrthoDB" id="6770063at2759"/>
<feature type="transmembrane region" description="Helical" evidence="6">
    <location>
        <begin position="250"/>
        <end position="269"/>
    </location>
</feature>
<dbReference type="Proteomes" id="UP000070444">
    <property type="component" value="Unassembled WGS sequence"/>
</dbReference>
<dbReference type="AlphaFoldDB" id="A0A137P8E9"/>
<dbReference type="SUPFAM" id="SSF103473">
    <property type="entry name" value="MFS general substrate transporter"/>
    <property type="match status" value="1"/>
</dbReference>
<dbReference type="STRING" id="796925.A0A137P8E9"/>
<evidence type="ECO:0000313" key="8">
    <source>
        <dbReference type="EMBL" id="KXN71278.1"/>
    </source>
</evidence>
<dbReference type="PANTHER" id="PTHR23501">
    <property type="entry name" value="MAJOR FACILITATOR SUPERFAMILY"/>
    <property type="match status" value="1"/>
</dbReference>
<protein>
    <submittedName>
        <fullName evidence="8">MFS general substrate transporter</fullName>
    </submittedName>
</protein>
<evidence type="ECO:0000256" key="6">
    <source>
        <dbReference type="SAM" id="Phobius"/>
    </source>
</evidence>
<feature type="transmembrane region" description="Helical" evidence="6">
    <location>
        <begin position="100"/>
        <end position="126"/>
    </location>
</feature>
<accession>A0A137P8E9</accession>
<evidence type="ECO:0000256" key="4">
    <source>
        <dbReference type="ARBA" id="ARBA00022989"/>
    </source>
</evidence>
<feature type="domain" description="Major facilitator superfamily (MFS) profile" evidence="7">
    <location>
        <begin position="34"/>
        <end position="496"/>
    </location>
</feature>
<comment type="subcellular location">
    <subcellularLocation>
        <location evidence="1">Endomembrane system</location>
        <topology evidence="1">Multi-pass membrane protein</topology>
    </subcellularLocation>
</comment>
<feature type="transmembrane region" description="Helical" evidence="6">
    <location>
        <begin position="187"/>
        <end position="211"/>
    </location>
</feature>
<dbReference type="GO" id="GO:0012505">
    <property type="term" value="C:endomembrane system"/>
    <property type="evidence" value="ECO:0007669"/>
    <property type="project" value="UniProtKB-SubCell"/>
</dbReference>
<dbReference type="InterPro" id="IPR011701">
    <property type="entry name" value="MFS"/>
</dbReference>
<evidence type="ECO:0000313" key="9">
    <source>
        <dbReference type="Proteomes" id="UP000070444"/>
    </source>
</evidence>
<reference evidence="8 9" key="1">
    <citation type="journal article" date="2015" name="Genome Biol. Evol.">
        <title>Phylogenomic analyses indicate that early fungi evolved digesting cell walls of algal ancestors of land plants.</title>
        <authorList>
            <person name="Chang Y."/>
            <person name="Wang S."/>
            <person name="Sekimoto S."/>
            <person name="Aerts A.L."/>
            <person name="Choi C."/>
            <person name="Clum A."/>
            <person name="LaButti K.M."/>
            <person name="Lindquist E.A."/>
            <person name="Yee Ngan C."/>
            <person name="Ohm R.A."/>
            <person name="Salamov A.A."/>
            <person name="Grigoriev I.V."/>
            <person name="Spatafora J.W."/>
            <person name="Berbee M.L."/>
        </authorList>
    </citation>
    <scope>NUCLEOTIDE SEQUENCE [LARGE SCALE GENOMIC DNA]</scope>
    <source>
        <strain evidence="8 9">NRRL 28638</strain>
    </source>
</reference>
<feature type="transmembrane region" description="Helical" evidence="6">
    <location>
        <begin position="281"/>
        <end position="302"/>
    </location>
</feature>
<feature type="transmembrane region" description="Helical" evidence="6">
    <location>
        <begin position="68"/>
        <end position="88"/>
    </location>
</feature>
<sequence>MDEVREIGEKNNVVMDIEQNQNEHKLKKSQLFIILLGLILGSFVAGMDETILSTAVEAITRDLKSEGMLTWIATSYMLTIVMFTPLYGKLSDIFGRKVCILFSATIFSIGSLGCALSNNIILFLIFRAISGIGGGGMISLSFIVIADIIPLKDRATYMGILNLTFAASNALGPVLGGVIVDHTTWRVIFYINLPIAFILVIITIFLMPLPWAEGTLWSKLKRVDIIGCLTLTASILLFVLGTSWGGKEYSWDSATVLVPIILSFLKFVSEPVLPMPMFTKNVLICCTAMVILGSNNFTIVYYLPFYHQYLRGTSASESGYHLAPFLVVMSIASLLSGVLSSRINSFRWPIWIGTVISSVSMGLLCLINPGIQLWQMILFPIILSFGLGFILQLAIVGSQASTPVHYVAIVTSFMNFCFNIGGTIGLAIDGAIVNNVVKSMGGVLVGGGHGSSEGSGAMDLGTVSAYFEGLKTMFYFGLGISLLSFVLSLFLTHKDLNEVEE</sequence>
<dbReference type="InterPro" id="IPR036259">
    <property type="entry name" value="MFS_trans_sf"/>
</dbReference>